<feature type="domain" description="AMP-dependent synthetase/ligase" evidence="3">
    <location>
        <begin position="62"/>
        <end position="235"/>
    </location>
</feature>
<dbReference type="Proteomes" id="UP000275951">
    <property type="component" value="Chromosome"/>
</dbReference>
<proteinExistence type="inferred from homology"/>
<organism evidence="4 5">
    <name type="scientific">Trueperella pyogenes</name>
    <dbReference type="NCBI Taxonomy" id="1661"/>
    <lineage>
        <taxon>Bacteria</taxon>
        <taxon>Bacillati</taxon>
        <taxon>Actinomycetota</taxon>
        <taxon>Actinomycetes</taxon>
        <taxon>Actinomycetales</taxon>
        <taxon>Actinomycetaceae</taxon>
        <taxon>Trueperella</taxon>
    </lineage>
</organism>
<dbReference type="InterPro" id="IPR045851">
    <property type="entry name" value="AMP-bd_C_sf"/>
</dbReference>
<evidence type="ECO:0000313" key="5">
    <source>
        <dbReference type="Proteomes" id="UP000275951"/>
    </source>
</evidence>
<evidence type="ECO:0000259" key="3">
    <source>
        <dbReference type="Pfam" id="PF00501"/>
    </source>
</evidence>
<accession>A0A3S9QNG0</accession>
<dbReference type="PANTHER" id="PTHR43201">
    <property type="entry name" value="ACYL-COA SYNTHETASE"/>
    <property type="match status" value="1"/>
</dbReference>
<dbReference type="Gene3D" id="3.40.50.12780">
    <property type="entry name" value="N-terminal domain of ligase-like"/>
    <property type="match status" value="1"/>
</dbReference>
<dbReference type="Pfam" id="PF00501">
    <property type="entry name" value="AMP-binding"/>
    <property type="match status" value="1"/>
</dbReference>
<dbReference type="PANTHER" id="PTHR43201:SF5">
    <property type="entry name" value="MEDIUM-CHAIN ACYL-COA LIGASE ACSF2, MITOCHONDRIAL"/>
    <property type="match status" value="1"/>
</dbReference>
<evidence type="ECO:0000256" key="2">
    <source>
        <dbReference type="ARBA" id="ARBA00022598"/>
    </source>
</evidence>
<dbReference type="Gene3D" id="3.30.300.30">
    <property type="match status" value="1"/>
</dbReference>
<dbReference type="GO" id="GO:0006631">
    <property type="term" value="P:fatty acid metabolic process"/>
    <property type="evidence" value="ECO:0007669"/>
    <property type="project" value="TreeGrafter"/>
</dbReference>
<dbReference type="InterPro" id="IPR042099">
    <property type="entry name" value="ANL_N_sf"/>
</dbReference>
<name>A0A3S9QNG0_9ACTO</name>
<comment type="similarity">
    <text evidence="1">Belongs to the ATP-dependent AMP-binding enzyme family.</text>
</comment>
<dbReference type="GO" id="GO:0031956">
    <property type="term" value="F:medium-chain fatty acid-CoA ligase activity"/>
    <property type="evidence" value="ECO:0007669"/>
    <property type="project" value="TreeGrafter"/>
</dbReference>
<protein>
    <recommendedName>
        <fullName evidence="3">AMP-dependent synthetase/ligase domain-containing protein</fullName>
    </recommendedName>
</protein>
<evidence type="ECO:0000256" key="1">
    <source>
        <dbReference type="ARBA" id="ARBA00006432"/>
    </source>
</evidence>
<dbReference type="RefSeq" id="WP_053793225.1">
    <property type="nucleotide sequence ID" value="NZ_CP012649.1"/>
</dbReference>
<sequence length="406" mass="41777">MIEVIEGGRGLAALNRVHDAVMGALRTWRSGGTPVPLFVVRPGTDRRETVAEVSGYGVPGGTALLMRTSGSTTGTGKIVAISWESLTASAQATHQALAGPGRWAADLPFEHIAGFQTVVRSALAEIEALAAGAEPERAAAFRPLCLTLHDAAATADALAAGPLTYVSVVPTQLGRILADPALTSAFRDAVLLVGGAGTPASLLERARAAGLVIHTSYGMTETCGGCVYDGRPIGDTEIFLDGGRICLRGRVVATGYLGADTGFDPPASARLPGTPATHRTRDAGRITDSSLEVLGRLDDAITTGGLTVMPGLIEDSLARAGYTAVVVGVAHLEWGEAVVAVVDDAGSATQSCDITVMRSWVKLDLGAGWAPSYIVNSSEIGGIPLTPSGKVNRRELAETVSTYLGL</sequence>
<keyword evidence="2" id="KW-0436">Ligase</keyword>
<dbReference type="OrthoDB" id="9803968at2"/>
<reference evidence="4 5" key="1">
    <citation type="submission" date="2018-11" db="EMBL/GenBank/DDBJ databases">
        <title>Multidrug-resistant genes are associated with an 42-kb island TGI1 carrying a complex class 1 integron in a Trueperella pyogenes.</title>
        <authorList>
            <person name="Dong W."/>
        </authorList>
    </citation>
    <scope>NUCLEOTIDE SEQUENCE [LARGE SCALE GENOMIC DNA]</scope>
    <source>
        <strain evidence="4 5">TP4</strain>
    </source>
</reference>
<dbReference type="AlphaFoldDB" id="A0A3S9QNG0"/>
<dbReference type="InterPro" id="IPR000873">
    <property type="entry name" value="AMP-dep_synth/lig_dom"/>
</dbReference>
<gene>
    <name evidence="4" type="ORF">EBQ10_09600</name>
</gene>
<evidence type="ECO:0000313" key="4">
    <source>
        <dbReference type="EMBL" id="AZR07510.1"/>
    </source>
</evidence>
<dbReference type="GeneID" id="97530691"/>
<dbReference type="EMBL" id="CP033905">
    <property type="protein sequence ID" value="AZR07510.1"/>
    <property type="molecule type" value="Genomic_DNA"/>
</dbReference>
<dbReference type="SUPFAM" id="SSF56801">
    <property type="entry name" value="Acetyl-CoA synthetase-like"/>
    <property type="match status" value="1"/>
</dbReference>